<evidence type="ECO:0008006" key="4">
    <source>
        <dbReference type="Google" id="ProtNLM"/>
    </source>
</evidence>
<organism evidence="2 3">
    <name type="scientific">Stylonychia lemnae</name>
    <name type="common">Ciliate</name>
    <dbReference type="NCBI Taxonomy" id="5949"/>
    <lineage>
        <taxon>Eukaryota</taxon>
        <taxon>Sar</taxon>
        <taxon>Alveolata</taxon>
        <taxon>Ciliophora</taxon>
        <taxon>Intramacronucleata</taxon>
        <taxon>Spirotrichea</taxon>
        <taxon>Stichotrichia</taxon>
        <taxon>Sporadotrichida</taxon>
        <taxon>Oxytrichidae</taxon>
        <taxon>Stylonychinae</taxon>
        <taxon>Stylonychia</taxon>
    </lineage>
</organism>
<keyword evidence="1" id="KW-0472">Membrane</keyword>
<accession>A0A078A4Z0</accession>
<dbReference type="OrthoDB" id="325731at2759"/>
<dbReference type="EMBL" id="CCKQ01005669">
    <property type="protein sequence ID" value="CDW76919.1"/>
    <property type="molecule type" value="Genomic_DNA"/>
</dbReference>
<protein>
    <recommendedName>
        <fullName evidence="4">Transmembrane protein</fullName>
    </recommendedName>
</protein>
<proteinExistence type="predicted"/>
<dbReference type="Proteomes" id="UP000039865">
    <property type="component" value="Unassembled WGS sequence"/>
</dbReference>
<name>A0A078A4Z0_STYLE</name>
<feature type="transmembrane region" description="Helical" evidence="1">
    <location>
        <begin position="261"/>
        <end position="281"/>
    </location>
</feature>
<keyword evidence="1" id="KW-1133">Transmembrane helix</keyword>
<sequence length="664" mass="77295">MKLLDPLQGYKIASSVIFLQLAFTLAMVVLIDKGEIELVNRDYSLALMFLVHVWCYFFEYLAVLIDLCKVDLGIVKSTLTFVNAAAYQGAVFYAQVKYVNASYDSVKEHTQEEELMNIRCKQWLMLEISFYYTSIGLTVLFLALHSLFGLEISTPISQIEKYEKQSNLENQTAINDETKEGQNLLKDTENDEVKNEGQEANFQNKIEEDYDSNDFWHPEQQSKDFLELTTDNLKYFLNHGIICVFSLLVLVKGYSPKEDKNYSYSVIILAVLSGILFFHVILDLFTKINKPKWFNVTGYIIVGGILIDVVYMIVQISMFEQSENLVRYWILIFIFIILAYLISFGFTLIAKKMQRFSYMFSGDSNEQTQKKTLSQPFMTHITFSVDIYSIAFVSFYKLDEKIPRVDVNNDESFLKQSRQKLLTSWVNRGQSQSQNEEMIVSNSEANANKYFSTCAFIFIVQLLLILLVVYDIAVFDLPSVTVPVFLTRITCAALLHMQLEGEIRQAIQMFNYARVMVYQRKYRIAMLLISLMQVVSAFATELLSILLICNQDSVSNVLMNFIALGVIAEIDDIYARSLYQNNIKEEIESGFTLTIREDQPVRQQYKRRCRIEFILYKIWRFLFEIYYYYFMPFTVIAITYFKEIMDTNAIEEQINQVLQNIQSQ</sequence>
<feature type="transmembrane region" description="Helical" evidence="1">
    <location>
        <begin position="326"/>
        <end position="350"/>
    </location>
</feature>
<dbReference type="AlphaFoldDB" id="A0A078A4Z0"/>
<evidence type="ECO:0000313" key="3">
    <source>
        <dbReference type="Proteomes" id="UP000039865"/>
    </source>
</evidence>
<feature type="transmembrane region" description="Helical" evidence="1">
    <location>
        <begin position="43"/>
        <end position="65"/>
    </location>
</feature>
<feature type="transmembrane region" description="Helical" evidence="1">
    <location>
        <begin position="293"/>
        <end position="314"/>
    </location>
</feature>
<feature type="transmembrane region" description="Helical" evidence="1">
    <location>
        <begin position="450"/>
        <end position="470"/>
    </location>
</feature>
<reference evidence="2 3" key="1">
    <citation type="submission" date="2014-06" db="EMBL/GenBank/DDBJ databases">
        <authorList>
            <person name="Swart Estienne"/>
        </authorList>
    </citation>
    <scope>NUCLEOTIDE SEQUENCE [LARGE SCALE GENOMIC DNA]</scope>
    <source>
        <strain evidence="2 3">130c</strain>
    </source>
</reference>
<feature type="transmembrane region" description="Helical" evidence="1">
    <location>
        <begin position="625"/>
        <end position="641"/>
    </location>
</feature>
<feature type="transmembrane region" description="Helical" evidence="1">
    <location>
        <begin position="524"/>
        <end position="548"/>
    </location>
</feature>
<gene>
    <name evidence="2" type="primary">Contig9543.g10202</name>
    <name evidence="2" type="ORF">STYLEM_5884</name>
</gene>
<evidence type="ECO:0000256" key="1">
    <source>
        <dbReference type="SAM" id="Phobius"/>
    </source>
</evidence>
<keyword evidence="1" id="KW-0812">Transmembrane</keyword>
<feature type="transmembrane region" description="Helical" evidence="1">
    <location>
        <begin position="235"/>
        <end position="255"/>
    </location>
</feature>
<dbReference type="InParanoid" id="A0A078A4Z0"/>
<evidence type="ECO:0000313" key="2">
    <source>
        <dbReference type="EMBL" id="CDW76919.1"/>
    </source>
</evidence>
<keyword evidence="3" id="KW-1185">Reference proteome</keyword>
<feature type="transmembrane region" description="Helical" evidence="1">
    <location>
        <begin position="12"/>
        <end position="31"/>
    </location>
</feature>
<feature type="transmembrane region" description="Helical" evidence="1">
    <location>
        <begin position="130"/>
        <end position="150"/>
    </location>
</feature>